<dbReference type="PANTHER" id="PTHR33627">
    <property type="entry name" value="TRANSPOSASE"/>
    <property type="match status" value="1"/>
</dbReference>
<accession>A0A850T0B5</accession>
<protein>
    <submittedName>
        <fullName evidence="2">Transposase</fullName>
    </submittedName>
</protein>
<organism evidence="2 3">
    <name type="scientific">Desulfobacter latus</name>
    <dbReference type="NCBI Taxonomy" id="2292"/>
    <lineage>
        <taxon>Bacteria</taxon>
        <taxon>Pseudomonadati</taxon>
        <taxon>Thermodesulfobacteriota</taxon>
        <taxon>Desulfobacteria</taxon>
        <taxon>Desulfobacterales</taxon>
        <taxon>Desulfobacteraceae</taxon>
        <taxon>Desulfobacter</taxon>
    </lineage>
</organism>
<proteinExistence type="predicted"/>
<reference evidence="2 3" key="1">
    <citation type="submission" date="2020-06" db="EMBL/GenBank/DDBJ databases">
        <title>High-quality draft genome of sulfate reducer Desulfobacter latus type strain AcrS2 isolated from marine sediment.</title>
        <authorList>
            <person name="Hoppe M."/>
            <person name="Larsen C.K."/>
            <person name="Marshall I.P.G."/>
            <person name="Schramm A."/>
            <person name="Marietou A.G."/>
        </authorList>
    </citation>
    <scope>NUCLEOTIDE SEQUENCE [LARGE SCALE GENOMIC DNA]</scope>
    <source>
        <strain evidence="2 3">AcRS2</strain>
    </source>
</reference>
<gene>
    <name evidence="2" type="ORF">HXW94_18595</name>
</gene>
<comment type="caution">
    <text evidence="2">The sequence shown here is derived from an EMBL/GenBank/DDBJ whole genome shotgun (WGS) entry which is preliminary data.</text>
</comment>
<keyword evidence="3" id="KW-1185">Reference proteome</keyword>
<dbReference type="Proteomes" id="UP000553343">
    <property type="component" value="Unassembled WGS sequence"/>
</dbReference>
<dbReference type="PANTHER" id="PTHR33627:SF1">
    <property type="entry name" value="TRANSPOSASE"/>
    <property type="match status" value="1"/>
</dbReference>
<dbReference type="InterPro" id="IPR039365">
    <property type="entry name" value="IS701-like"/>
</dbReference>
<dbReference type="SUPFAM" id="SSF53098">
    <property type="entry name" value="Ribonuclease H-like"/>
    <property type="match status" value="1"/>
</dbReference>
<dbReference type="InterPro" id="IPR038721">
    <property type="entry name" value="IS701-like_DDE_dom"/>
</dbReference>
<sequence length="454" mass="52341">MKIPCVERIPLLVTGLSFLLPALSNCQYNNLTLIASALVLGANFNLTEINRMFLKEKSISALSHFLSDAKFSTIEMQELYASHAYFRHKIKNRKGYFNIDDTMTHHSKFCQWLHGVFVLFDHALGTNLKARCIVVLYYSDGGSAKFPLAFRIYYQKSSKMLWTRRKNFVHKTKNELAIEMLEWALAKGYPPCTVLADSWFGVKPFIKELKRLKLSYVIEIKSSLKVRVPCSTPKLTPTGKLSKNQYELKSLPDFFNLIADMITSGFSADEKLGKEAKVLYHTKLANVRLNAIPGKHRIVQSLDPSKDTIKYLLTNELTWESSKILSVYSYRWVIEEFFRNAKQLLDMEGVTVRSEQGITTALCLVFYIDFLLHLENCKSIAENTHMESKTIPSIVRRLQHENQVKFINKVQVDRGFVEKWITIINSDVDRKRKQNKPLVDLSLQEAEEHLKNVI</sequence>
<name>A0A850T0B5_9BACT</name>
<evidence type="ECO:0000313" key="3">
    <source>
        <dbReference type="Proteomes" id="UP000553343"/>
    </source>
</evidence>
<dbReference type="AlphaFoldDB" id="A0A850T0B5"/>
<dbReference type="RefSeq" id="WP_218576819.1">
    <property type="nucleotide sequence ID" value="NZ_JACADJ010000157.1"/>
</dbReference>
<feature type="domain" description="Transposase IS701-like DDE" evidence="1">
    <location>
        <begin position="45"/>
        <end position="233"/>
    </location>
</feature>
<dbReference type="EMBL" id="JACADJ010000157">
    <property type="protein sequence ID" value="NWH06959.1"/>
    <property type="molecule type" value="Genomic_DNA"/>
</dbReference>
<evidence type="ECO:0000313" key="2">
    <source>
        <dbReference type="EMBL" id="NWH06959.1"/>
    </source>
</evidence>
<dbReference type="Pfam" id="PF13546">
    <property type="entry name" value="DDE_5"/>
    <property type="match status" value="1"/>
</dbReference>
<dbReference type="InterPro" id="IPR012337">
    <property type="entry name" value="RNaseH-like_sf"/>
</dbReference>
<evidence type="ECO:0000259" key="1">
    <source>
        <dbReference type="Pfam" id="PF13546"/>
    </source>
</evidence>